<dbReference type="InterPro" id="IPR006157">
    <property type="entry name" value="FolB_dom"/>
</dbReference>
<comment type="caution">
    <text evidence="8">The sequence shown here is derived from an EMBL/GenBank/DDBJ whole genome shotgun (WGS) entry which is preliminary data.</text>
</comment>
<keyword evidence="9" id="KW-1185">Reference proteome</keyword>
<dbReference type="InterPro" id="IPR043133">
    <property type="entry name" value="GTP-CH-I_C/QueF"/>
</dbReference>
<dbReference type="SUPFAM" id="SSF55620">
    <property type="entry name" value="Tetrahydrobiopterin biosynthesis enzymes-like"/>
    <property type="match status" value="1"/>
</dbReference>
<proteinExistence type="inferred from homology"/>
<comment type="catalytic activity">
    <reaction evidence="1 6">
        <text>7,8-dihydroneopterin = 6-hydroxymethyl-7,8-dihydropterin + glycolaldehyde</text>
        <dbReference type="Rhea" id="RHEA:10540"/>
        <dbReference type="ChEBI" id="CHEBI:17001"/>
        <dbReference type="ChEBI" id="CHEBI:17071"/>
        <dbReference type="ChEBI" id="CHEBI:44841"/>
        <dbReference type="EC" id="4.1.2.25"/>
    </reaction>
</comment>
<protein>
    <recommendedName>
        <fullName evidence="6">7,8-dihydroneopterin aldolase</fullName>
        <ecNumber evidence="6">4.1.2.25</ecNumber>
    </recommendedName>
</protein>
<evidence type="ECO:0000256" key="1">
    <source>
        <dbReference type="ARBA" id="ARBA00001353"/>
    </source>
</evidence>
<dbReference type="InterPro" id="IPR006156">
    <property type="entry name" value="Dihydroneopterin_aldolase"/>
</dbReference>
<dbReference type="NCBIfam" id="TIGR00525">
    <property type="entry name" value="folB"/>
    <property type="match status" value="1"/>
</dbReference>
<evidence type="ECO:0000313" key="8">
    <source>
        <dbReference type="EMBL" id="MBB3898393.1"/>
    </source>
</evidence>
<feature type="domain" description="Dihydroneopterin aldolase/epimerase" evidence="7">
    <location>
        <begin position="12"/>
        <end position="123"/>
    </location>
</feature>
<dbReference type="GO" id="GO:0046656">
    <property type="term" value="P:folic acid biosynthetic process"/>
    <property type="evidence" value="ECO:0007669"/>
    <property type="project" value="UniProtKB-UniRule"/>
</dbReference>
<dbReference type="RefSeq" id="WP_184383460.1">
    <property type="nucleotide sequence ID" value="NZ_JACIDJ010000002.1"/>
</dbReference>
<reference evidence="8 9" key="1">
    <citation type="submission" date="2020-08" db="EMBL/GenBank/DDBJ databases">
        <title>Genomic Encyclopedia of Type Strains, Phase IV (KMG-IV): sequencing the most valuable type-strain genomes for metagenomic binning, comparative biology and taxonomic classification.</title>
        <authorList>
            <person name="Goeker M."/>
        </authorList>
    </citation>
    <scope>NUCLEOTIDE SEQUENCE [LARGE SCALE GENOMIC DNA]</scope>
    <source>
        <strain evidence="8 9">DSM 19979</strain>
    </source>
</reference>
<dbReference type="AlphaFoldDB" id="A0A840AD31"/>
<name>A0A840AD31_9PROT</name>
<gene>
    <name evidence="8" type="ORF">GGQ83_001830</name>
</gene>
<dbReference type="Gene3D" id="3.30.1130.10">
    <property type="match status" value="1"/>
</dbReference>
<dbReference type="PANTHER" id="PTHR42844:SF1">
    <property type="entry name" value="DIHYDRONEOPTERIN ALDOLASE 1-RELATED"/>
    <property type="match status" value="1"/>
</dbReference>
<dbReference type="GO" id="GO:0046654">
    <property type="term" value="P:tetrahydrofolate biosynthetic process"/>
    <property type="evidence" value="ECO:0007669"/>
    <property type="project" value="UniProtKB-UniRule"/>
</dbReference>
<evidence type="ECO:0000256" key="4">
    <source>
        <dbReference type="ARBA" id="ARBA00022909"/>
    </source>
</evidence>
<organism evidence="8 9">
    <name type="scientific">Roseococcus suduntuyensis</name>
    <dbReference type="NCBI Taxonomy" id="455361"/>
    <lineage>
        <taxon>Bacteria</taxon>
        <taxon>Pseudomonadati</taxon>
        <taxon>Pseudomonadota</taxon>
        <taxon>Alphaproteobacteria</taxon>
        <taxon>Acetobacterales</taxon>
        <taxon>Roseomonadaceae</taxon>
        <taxon>Roseococcus</taxon>
    </lineage>
</organism>
<accession>A0A840AD31</accession>
<dbReference type="EMBL" id="JACIDJ010000002">
    <property type="protein sequence ID" value="MBB3898393.1"/>
    <property type="molecule type" value="Genomic_DNA"/>
</dbReference>
<comment type="function">
    <text evidence="6">Catalyzes the conversion of 7,8-dihydroneopterin to 6-hydroxymethyl-7,8-dihydropterin.</text>
</comment>
<evidence type="ECO:0000256" key="2">
    <source>
        <dbReference type="ARBA" id="ARBA00005013"/>
    </source>
</evidence>
<dbReference type="GO" id="GO:0005737">
    <property type="term" value="C:cytoplasm"/>
    <property type="evidence" value="ECO:0007669"/>
    <property type="project" value="TreeGrafter"/>
</dbReference>
<comment type="pathway">
    <text evidence="2 6">Cofactor biosynthesis; tetrahydrofolate biosynthesis; 2-amino-4-hydroxy-6-hydroxymethyl-7,8-dihydropteridine diphosphate from 7,8-dihydroneopterin triphosphate: step 3/4.</text>
</comment>
<evidence type="ECO:0000256" key="5">
    <source>
        <dbReference type="ARBA" id="ARBA00023239"/>
    </source>
</evidence>
<evidence type="ECO:0000256" key="3">
    <source>
        <dbReference type="ARBA" id="ARBA00005708"/>
    </source>
</evidence>
<comment type="similarity">
    <text evidence="3 6">Belongs to the DHNA family.</text>
</comment>
<dbReference type="GO" id="GO:0004150">
    <property type="term" value="F:dihydroneopterin aldolase activity"/>
    <property type="evidence" value="ECO:0007669"/>
    <property type="project" value="UniProtKB-UniRule"/>
</dbReference>
<dbReference type="EC" id="4.1.2.25" evidence="6"/>
<evidence type="ECO:0000256" key="6">
    <source>
        <dbReference type="RuleBase" id="RU362079"/>
    </source>
</evidence>
<evidence type="ECO:0000313" key="9">
    <source>
        <dbReference type="Proteomes" id="UP000553193"/>
    </source>
</evidence>
<evidence type="ECO:0000259" key="7">
    <source>
        <dbReference type="SMART" id="SM00905"/>
    </source>
</evidence>
<keyword evidence="5 6" id="KW-0456">Lyase</keyword>
<dbReference type="NCBIfam" id="TIGR00526">
    <property type="entry name" value="folB_dom"/>
    <property type="match status" value="1"/>
</dbReference>
<keyword evidence="4 6" id="KW-0289">Folate biosynthesis</keyword>
<dbReference type="Pfam" id="PF02152">
    <property type="entry name" value="FolB"/>
    <property type="match status" value="1"/>
</dbReference>
<dbReference type="SMART" id="SM00905">
    <property type="entry name" value="FolB"/>
    <property type="match status" value="1"/>
</dbReference>
<dbReference type="PANTHER" id="PTHR42844">
    <property type="entry name" value="DIHYDRONEOPTERIN ALDOLASE 1-RELATED"/>
    <property type="match status" value="1"/>
</dbReference>
<dbReference type="UniPathway" id="UPA00077">
    <property type="reaction ID" value="UER00154"/>
</dbReference>
<sequence>MTEIPSPRLRRVFIRGLELQARLGVHAHEKVGPQRIVVHVELDVRDDGPDVGADDLARVVDYEQVVIAARQAVAGGHVLLVETLAEQVAALALRDARVLRARVSIEKPDAFSDVAAVGVTVERARAG</sequence>
<dbReference type="Proteomes" id="UP000553193">
    <property type="component" value="Unassembled WGS sequence"/>
</dbReference>